<dbReference type="PANTHER" id="PTHR37689:SF1">
    <property type="entry name" value="PROTEIN FDHE"/>
    <property type="match status" value="1"/>
</dbReference>
<reference evidence="2 3" key="1">
    <citation type="journal article" date="2007" name="Proc. Natl. Acad. Sci. U.S.A.">
        <title>The genome of Syntrophus aciditrophicus: life at the thermodynamic limit of microbial growth.</title>
        <authorList>
            <person name="McInerney M.J."/>
            <person name="Rohlin L."/>
            <person name="Mouttaki H."/>
            <person name="Kim U."/>
            <person name="Krupp R.S."/>
            <person name="Rios-Hernandez L."/>
            <person name="Sieber J."/>
            <person name="Struchtemeyer C.G."/>
            <person name="Bhattacharyya A."/>
            <person name="Campbell J.W."/>
            <person name="Gunsalus R.P."/>
        </authorList>
    </citation>
    <scope>NUCLEOTIDE SEQUENCE [LARGE SCALE GENOMIC DNA]</scope>
    <source>
        <strain evidence="2 3">SB</strain>
    </source>
</reference>
<protein>
    <submittedName>
        <fullName evidence="2">Protein involved in formate dehydrogenase formation</fullName>
    </submittedName>
</protein>
<dbReference type="OrthoDB" id="9811074at2"/>
<dbReference type="HOGENOM" id="CLU_071015_0_0_7"/>
<dbReference type="InterPro" id="IPR056797">
    <property type="entry name" value="FdhE_central"/>
</dbReference>
<dbReference type="STRING" id="56780.SYN_00636"/>
<dbReference type="eggNOG" id="COG3058">
    <property type="taxonomic scope" value="Bacteria"/>
</dbReference>
<dbReference type="InterPro" id="IPR024064">
    <property type="entry name" value="FdhE-like_sf"/>
</dbReference>
<keyword evidence="3" id="KW-1185">Reference proteome</keyword>
<accession>Q2LQE2</accession>
<dbReference type="SUPFAM" id="SSF144020">
    <property type="entry name" value="FdhE-like"/>
    <property type="match status" value="1"/>
</dbReference>
<dbReference type="Gene3D" id="3.90.1670.10">
    <property type="entry name" value="FdhE-like domain"/>
    <property type="match status" value="1"/>
</dbReference>
<dbReference type="GO" id="GO:0008199">
    <property type="term" value="F:ferric iron binding"/>
    <property type="evidence" value="ECO:0007669"/>
    <property type="project" value="TreeGrafter"/>
</dbReference>
<evidence type="ECO:0000313" key="2">
    <source>
        <dbReference type="EMBL" id="ABC76027.1"/>
    </source>
</evidence>
<dbReference type="InParanoid" id="Q2LQE2"/>
<evidence type="ECO:0000259" key="1">
    <source>
        <dbReference type="Pfam" id="PF24859"/>
    </source>
</evidence>
<organism evidence="2 3">
    <name type="scientific">Syntrophus aciditrophicus (strain SB)</name>
    <dbReference type="NCBI Taxonomy" id="56780"/>
    <lineage>
        <taxon>Bacteria</taxon>
        <taxon>Pseudomonadati</taxon>
        <taxon>Thermodesulfobacteriota</taxon>
        <taxon>Syntrophia</taxon>
        <taxon>Syntrophales</taxon>
        <taxon>Syntrophaceae</taxon>
        <taxon>Syntrophus</taxon>
    </lineage>
</organism>
<dbReference type="InterPro" id="IPR006452">
    <property type="entry name" value="Formate_DH_accessory"/>
</dbReference>
<proteinExistence type="predicted"/>
<name>Q2LQE2_SYNAS</name>
<dbReference type="RefSeq" id="WP_011416062.1">
    <property type="nucleotide sequence ID" value="NC_007759.1"/>
</dbReference>
<gene>
    <name evidence="2" type="ORF">SYN_00636</name>
</gene>
<dbReference type="Pfam" id="PF24859">
    <property type="entry name" value="FdhE_central"/>
    <property type="match status" value="1"/>
</dbReference>
<dbReference type="KEGG" id="sat:SYN_00636"/>
<dbReference type="EMBL" id="CP000252">
    <property type="protein sequence ID" value="ABC76027.1"/>
    <property type="molecule type" value="Genomic_DNA"/>
</dbReference>
<dbReference type="GO" id="GO:0005829">
    <property type="term" value="C:cytosol"/>
    <property type="evidence" value="ECO:0007669"/>
    <property type="project" value="TreeGrafter"/>
</dbReference>
<dbReference type="AlphaFoldDB" id="Q2LQE2"/>
<dbReference type="CDD" id="cd16341">
    <property type="entry name" value="FdhE"/>
    <property type="match status" value="1"/>
</dbReference>
<evidence type="ECO:0000313" key="3">
    <source>
        <dbReference type="Proteomes" id="UP000001933"/>
    </source>
</evidence>
<dbReference type="PANTHER" id="PTHR37689">
    <property type="entry name" value="PROTEIN FDHE"/>
    <property type="match status" value="1"/>
</dbReference>
<feature type="domain" description="FdhE central" evidence="1">
    <location>
        <begin position="177"/>
        <end position="212"/>
    </location>
</feature>
<dbReference type="Proteomes" id="UP000001933">
    <property type="component" value="Chromosome"/>
</dbReference>
<sequence>MKDEIVKIEKLEDIIDREMERHPHSQPLLQAFRHVILARNRILEGLQLAESEPLVLDDIRFQGGVPVIAQYPLIREDDPWKDIVQAMIPAVQEGFPDLREDLDRLGNALQADDFDLYDYFRRNSEEQQDLLSIWAGTISIAAERIGFILNQASRIVLEKRAGDIAEQIEALHWEKGYCPICGSFPSLAVIGEKIGERRLHCSRCGHNWRFSRVICPYCEREAQQEMNFFYIEDKPQESAFTCEECQRYLITLNRVSDLNDRDLDVSALGLTHLDIILQEKHFVPMTVTDWNVF</sequence>
<dbReference type="GO" id="GO:0051604">
    <property type="term" value="P:protein maturation"/>
    <property type="evidence" value="ECO:0007669"/>
    <property type="project" value="TreeGrafter"/>
</dbReference>